<dbReference type="Gene3D" id="3.40.50.300">
    <property type="entry name" value="P-loop containing nucleotide triphosphate hydrolases"/>
    <property type="match status" value="2"/>
</dbReference>
<evidence type="ECO:0000256" key="10">
    <source>
        <dbReference type="ARBA" id="ARBA00034923"/>
    </source>
</evidence>
<evidence type="ECO:0000256" key="12">
    <source>
        <dbReference type="PROSITE-ProRule" id="PRU00560"/>
    </source>
</evidence>
<dbReference type="InterPro" id="IPR000212">
    <property type="entry name" value="DNA_helicase_UvrD/REP"/>
</dbReference>
<dbReference type="CDD" id="cd17932">
    <property type="entry name" value="DEXQc_UvrD"/>
    <property type="match status" value="1"/>
</dbReference>
<comment type="catalytic activity">
    <reaction evidence="8">
        <text>Couples ATP hydrolysis with the unwinding of duplex DNA by translocating in the 3'-5' direction.</text>
        <dbReference type="EC" id="5.6.2.4"/>
    </reaction>
</comment>
<comment type="caution">
    <text evidence="15">The sequence shown here is derived from an EMBL/GenBank/DDBJ whole genome shotgun (WGS) entry which is preliminary data.</text>
</comment>
<evidence type="ECO:0000256" key="3">
    <source>
        <dbReference type="ARBA" id="ARBA00022801"/>
    </source>
</evidence>
<evidence type="ECO:0000259" key="14">
    <source>
        <dbReference type="PROSITE" id="PS51217"/>
    </source>
</evidence>
<dbReference type="GO" id="GO:0003677">
    <property type="term" value="F:DNA binding"/>
    <property type="evidence" value="ECO:0007669"/>
    <property type="project" value="UniProtKB-KW"/>
</dbReference>
<dbReference type="InterPro" id="IPR014016">
    <property type="entry name" value="UvrD-like_ATP-bd"/>
</dbReference>
<keyword evidence="6" id="KW-0238">DNA-binding</keyword>
<dbReference type="PANTHER" id="PTHR11070:SF2">
    <property type="entry name" value="ATP-DEPENDENT DNA HELICASE SRS2"/>
    <property type="match status" value="1"/>
</dbReference>
<dbReference type="Gene3D" id="1.10.486.10">
    <property type="entry name" value="PCRA, domain 4"/>
    <property type="match status" value="1"/>
</dbReference>
<dbReference type="Proteomes" id="UP000045039">
    <property type="component" value="Unassembled WGS sequence"/>
</dbReference>
<dbReference type="InterPro" id="IPR027417">
    <property type="entry name" value="P-loop_NTPase"/>
</dbReference>
<feature type="domain" description="UvrD-like helicase C-terminal" evidence="14">
    <location>
        <begin position="296"/>
        <end position="577"/>
    </location>
</feature>
<dbReference type="GO" id="GO:0043138">
    <property type="term" value="F:3'-5' DNA helicase activity"/>
    <property type="evidence" value="ECO:0007669"/>
    <property type="project" value="UniProtKB-EC"/>
</dbReference>
<dbReference type="Pfam" id="PF00580">
    <property type="entry name" value="UvrD-helicase"/>
    <property type="match status" value="1"/>
</dbReference>
<evidence type="ECO:0000256" key="6">
    <source>
        <dbReference type="ARBA" id="ARBA00023125"/>
    </source>
</evidence>
<keyword evidence="7" id="KW-0413">Isomerase</keyword>
<evidence type="ECO:0000313" key="15">
    <source>
        <dbReference type="EMBL" id="CRP81672.1"/>
    </source>
</evidence>
<dbReference type="EC" id="5.6.2.4" evidence="9"/>
<protein>
    <recommendedName>
        <fullName evidence="9">DNA 3'-5' helicase</fullName>
        <ecNumber evidence="9">5.6.2.4</ecNumber>
    </recommendedName>
    <alternativeName>
        <fullName evidence="10">DNA 3'-5' helicase II</fullName>
    </alternativeName>
</protein>
<keyword evidence="4 12" id="KW-0347">Helicase</keyword>
<dbReference type="EMBL" id="CVVU01000245">
    <property type="protein sequence ID" value="CRP81672.1"/>
    <property type="molecule type" value="Genomic_DNA"/>
</dbReference>
<dbReference type="SUPFAM" id="SSF52540">
    <property type="entry name" value="P-loop containing nucleoside triphosphate hydrolases"/>
    <property type="match status" value="1"/>
</dbReference>
<dbReference type="GO" id="GO:0016787">
    <property type="term" value="F:hydrolase activity"/>
    <property type="evidence" value="ECO:0007669"/>
    <property type="project" value="UniProtKB-UniRule"/>
</dbReference>
<evidence type="ECO:0000256" key="9">
    <source>
        <dbReference type="ARBA" id="ARBA00034808"/>
    </source>
</evidence>
<evidence type="ECO:0000259" key="13">
    <source>
        <dbReference type="PROSITE" id="PS51198"/>
    </source>
</evidence>
<dbReference type="GO" id="GO:0000725">
    <property type="term" value="P:recombinational repair"/>
    <property type="evidence" value="ECO:0007669"/>
    <property type="project" value="TreeGrafter"/>
</dbReference>
<evidence type="ECO:0000256" key="8">
    <source>
        <dbReference type="ARBA" id="ARBA00034617"/>
    </source>
</evidence>
<name>A0A9P1RD84_PSEAI</name>
<evidence type="ECO:0000256" key="5">
    <source>
        <dbReference type="ARBA" id="ARBA00022840"/>
    </source>
</evidence>
<keyword evidence="2 12" id="KW-0547">Nucleotide-binding</keyword>
<comment type="similarity">
    <text evidence="1">Belongs to the helicase family. UvrD subfamily.</text>
</comment>
<evidence type="ECO:0000313" key="16">
    <source>
        <dbReference type="Proteomes" id="UP000045039"/>
    </source>
</evidence>
<sequence length="728" mass="80537">MSLEGLDEGQYAAAAHNDGRHGLASAGPGSGKTKTVIAHVGELLRRGGNPKAIQVLAFSADAVEEFSKRLIASGAPGADQVSVRTLHSLGLRICGLMQRNGILPEAGLLTDKDANKIQMFMREALAEEDQSVWDVDDLQLDVMGQALTMAKSTLVRLDQDPPIEVLLRLAEGDEQVARALLRFEAIRAEQGFRTFDDLIYDVARALQDDPRAWRLVTNRFDNVIVDEYQDIDDAQQLLIKALIGTRGRGLVVGDEDQCIFDWRGANLHYMLSGFEDTYADVGVTRYFLSRTYRYGHELAIGANSLIRHNTERPDKTCISAPSTPATRVEMVMPTMASQDDQWPDLVLQALDHWQAQGRKLGEAVVLVRAFSIAAPLELALLKQKRPYHLEGKGVLEMPEVKALMAYTALQSEPYWQSLSTAQRQTQWQLILGYPGAFLPRALINNVTEAMAAAAMPAEALEILRQAAWADGVSGQHARALSMRADVIDRVLRAPAEPASIAEEVWSRLNWAQDIRRRVNDPIKQQERIDTLALVRDQISGFQTLEDLLETYSQGAVKGGGKKDGGRLKIMSMHASKGLEYPLVIVPGLADGQMPFIHPERPTNMEAERRLLMVAMTRAQEQLLLVAPNDADLAKRWEIEVNQQFSRRGDDAKAVTSRFLPEIDVESIRAARTHFYQVGTHPMTEGLTRYLDAMGPAKPAAELDTPAVETKRAPTAVLDLDELFGGPSF</sequence>
<evidence type="ECO:0000256" key="1">
    <source>
        <dbReference type="ARBA" id="ARBA00009922"/>
    </source>
</evidence>
<keyword evidence="5 12" id="KW-0067">ATP-binding</keyword>
<dbReference type="InterPro" id="IPR013986">
    <property type="entry name" value="DExx_box_DNA_helicase_dom_sf"/>
</dbReference>
<dbReference type="Pfam" id="PF13361">
    <property type="entry name" value="UvrD_C"/>
    <property type="match status" value="1"/>
</dbReference>
<evidence type="ECO:0000256" key="4">
    <source>
        <dbReference type="ARBA" id="ARBA00022806"/>
    </source>
</evidence>
<feature type="domain" description="UvrD-like helicase ATP-binding" evidence="13">
    <location>
        <begin position="5"/>
        <end position="295"/>
    </location>
</feature>
<reference evidence="16" key="1">
    <citation type="submission" date="2015-06" db="EMBL/GenBank/DDBJ databases">
        <authorList>
            <person name="Radhakrishnan Rajesh"/>
            <person name="Underwood Anthony"/>
            <person name="Al-Shahib Ali"/>
        </authorList>
    </citation>
    <scope>NUCLEOTIDE SEQUENCE [LARGE SCALE GENOMIC DNA]</scope>
    <source>
        <strain evidence="16">P19_London_7_VIM_2_05_10</strain>
    </source>
</reference>
<organism evidence="15 16">
    <name type="scientific">Pseudomonas aeruginosa</name>
    <dbReference type="NCBI Taxonomy" id="287"/>
    <lineage>
        <taxon>Bacteria</taxon>
        <taxon>Pseudomonadati</taxon>
        <taxon>Pseudomonadota</taxon>
        <taxon>Gammaproteobacteria</taxon>
        <taxon>Pseudomonadales</taxon>
        <taxon>Pseudomonadaceae</taxon>
        <taxon>Pseudomonas</taxon>
    </lineage>
</organism>
<dbReference type="PROSITE" id="PS51217">
    <property type="entry name" value="UVRD_HELICASE_CTER"/>
    <property type="match status" value="1"/>
</dbReference>
<evidence type="ECO:0000256" key="7">
    <source>
        <dbReference type="ARBA" id="ARBA00023235"/>
    </source>
</evidence>
<comment type="catalytic activity">
    <reaction evidence="11">
        <text>ATP + H2O = ADP + phosphate + H(+)</text>
        <dbReference type="Rhea" id="RHEA:13065"/>
        <dbReference type="ChEBI" id="CHEBI:15377"/>
        <dbReference type="ChEBI" id="CHEBI:15378"/>
        <dbReference type="ChEBI" id="CHEBI:30616"/>
        <dbReference type="ChEBI" id="CHEBI:43474"/>
        <dbReference type="ChEBI" id="CHEBI:456216"/>
        <dbReference type="EC" id="5.6.2.4"/>
    </reaction>
</comment>
<accession>A0A9P1RD84</accession>
<gene>
    <name evidence="15" type="primary">pcrA</name>
    <name evidence="15" type="ORF">PAERUG_P19_London_7_VIM_2_05_10_05655</name>
</gene>
<keyword evidence="3 12" id="KW-0378">Hydrolase</keyword>
<dbReference type="GO" id="GO:0005524">
    <property type="term" value="F:ATP binding"/>
    <property type="evidence" value="ECO:0007669"/>
    <property type="project" value="UniProtKB-UniRule"/>
</dbReference>
<dbReference type="RefSeq" id="WP_160329371.1">
    <property type="nucleotide sequence ID" value="NZ_CAADND010000098.1"/>
</dbReference>
<dbReference type="Gene3D" id="1.10.10.160">
    <property type="match status" value="1"/>
</dbReference>
<dbReference type="PANTHER" id="PTHR11070">
    <property type="entry name" value="UVRD / RECB / PCRA DNA HELICASE FAMILY MEMBER"/>
    <property type="match status" value="1"/>
</dbReference>
<proteinExistence type="inferred from homology"/>
<dbReference type="AlphaFoldDB" id="A0A9P1RD84"/>
<evidence type="ECO:0000256" key="2">
    <source>
        <dbReference type="ARBA" id="ARBA00022741"/>
    </source>
</evidence>
<dbReference type="InterPro" id="IPR014017">
    <property type="entry name" value="DNA_helicase_UvrD-like_C"/>
</dbReference>
<evidence type="ECO:0000256" key="11">
    <source>
        <dbReference type="ARBA" id="ARBA00048988"/>
    </source>
</evidence>
<dbReference type="PROSITE" id="PS51198">
    <property type="entry name" value="UVRD_HELICASE_ATP_BIND"/>
    <property type="match status" value="1"/>
</dbReference>
<feature type="binding site" evidence="12">
    <location>
        <begin position="26"/>
        <end position="33"/>
    </location>
    <ligand>
        <name>ATP</name>
        <dbReference type="ChEBI" id="CHEBI:30616"/>
    </ligand>
</feature>